<evidence type="ECO:0000313" key="1">
    <source>
        <dbReference type="EMBL" id="MST71086.1"/>
    </source>
</evidence>
<reference evidence="1 2" key="1">
    <citation type="submission" date="2019-08" db="EMBL/GenBank/DDBJ databases">
        <title>In-depth cultivation of the pig gut microbiome towards novel bacterial diversity and tailored functional studies.</title>
        <authorList>
            <person name="Wylensek D."/>
            <person name="Hitch T.C.A."/>
            <person name="Clavel T."/>
        </authorList>
    </citation>
    <scope>NUCLEOTIDE SEQUENCE [LARGE SCALE GENOMIC DNA]</scope>
    <source>
        <strain evidence="1 2">WCA-MUC-591-APC-4B</strain>
    </source>
</reference>
<sequence length="269" mass="31693">MGEDFKWVNVDKREYIEPFAFNYGARFHQCMSRENEVRNALHSLLSDEWKGNRILWIGDSCSVEESYPNDLIRVLYEQTVEFGHPEDVFDLICETYQDVSGLFKEAEECVREYIGAYIADVRAGIDVPNEFGIDINHPFRGQFQRETEEYRYTINYTKGIYYELGETAVVARVYNADFSTERYYYEVEEDPLSLLLGYGEKAKPGEWLGDAIGVSNQRPEGFFRIPRIYLKYYPYYHNSCTLSRRMVRRMPKSKESIAVYPAKIEEMTR</sequence>
<comment type="caution">
    <text evidence="1">The sequence shown here is derived from an EMBL/GenBank/DDBJ whole genome shotgun (WGS) entry which is preliminary data.</text>
</comment>
<proteinExistence type="predicted"/>
<dbReference type="AlphaFoldDB" id="A0A6N7XMA6"/>
<dbReference type="Proteomes" id="UP000469424">
    <property type="component" value="Unassembled WGS sequence"/>
</dbReference>
<dbReference type="EMBL" id="VUNA01000013">
    <property type="protein sequence ID" value="MST71086.1"/>
    <property type="molecule type" value="Genomic_DNA"/>
</dbReference>
<gene>
    <name evidence="1" type="ORF">FYJ65_07040</name>
</gene>
<keyword evidence="2" id="KW-1185">Reference proteome</keyword>
<protein>
    <submittedName>
        <fullName evidence="1">Uncharacterized protein</fullName>
    </submittedName>
</protein>
<name>A0A6N7XMA6_9FIRM</name>
<organism evidence="1 2">
    <name type="scientific">Mogibacterium kristiansenii</name>
    <dbReference type="NCBI Taxonomy" id="2606708"/>
    <lineage>
        <taxon>Bacteria</taxon>
        <taxon>Bacillati</taxon>
        <taxon>Bacillota</taxon>
        <taxon>Clostridia</taxon>
        <taxon>Peptostreptococcales</taxon>
        <taxon>Anaerovoracaceae</taxon>
        <taxon>Mogibacterium</taxon>
    </lineage>
</organism>
<dbReference type="RefSeq" id="WP_206157351.1">
    <property type="nucleotide sequence ID" value="NZ_VUNA01000013.1"/>
</dbReference>
<accession>A0A6N7XMA6</accession>
<evidence type="ECO:0000313" key="2">
    <source>
        <dbReference type="Proteomes" id="UP000469424"/>
    </source>
</evidence>